<sequence>MSNPLRSSGQRPRPDPYTTQSTLTNEPIPLFHLRRWFDEDLNSDWRVADLQRMHGFLYPAFQLASKLIMCDHSLEWYARTYLSDWQPHPTHQGGYYLLGNWRTAPDNRAQAVPNVKARLADLQTRVVSHYLREGEESFDYWNEKLNGEMKGTNMATQPNFLGYPEGELKQLWDEYKANIRLSDNLTWIKYCHMIFWNPAFTDAVLGTNMVDDCAKRGGYSRQALKFLLDVALTVSHEFAHCAMADVRAAKLNNPEEPYHKLDDPENEVGYSWTQWMFGGQVDAEYVGSPAEPMHWSQWQGQGINRDVDGTRMVSVIPTQWMSDWFQQETWDRIEQQVAAANAGPAWAPNGAYNAAFPKFTPVYFPRRDIYKKYEEMVGKEIRQMTTPQKRKFDGATAAERAASEEDRAKRQKNL</sequence>
<proteinExistence type="predicted"/>
<dbReference type="AlphaFoldDB" id="A0A6G1H1R9"/>
<name>A0A6G1H1R9_9PEZI</name>
<evidence type="ECO:0000313" key="2">
    <source>
        <dbReference type="EMBL" id="KAF1986949.1"/>
    </source>
</evidence>
<feature type="region of interest" description="Disordered" evidence="1">
    <location>
        <begin position="384"/>
        <end position="414"/>
    </location>
</feature>
<feature type="compositionally biased region" description="Polar residues" evidence="1">
    <location>
        <begin position="1"/>
        <end position="10"/>
    </location>
</feature>
<keyword evidence="3" id="KW-1185">Reference proteome</keyword>
<dbReference type="OrthoDB" id="10254945at2759"/>
<reference evidence="2" key="1">
    <citation type="journal article" date="2020" name="Stud. Mycol.">
        <title>101 Dothideomycetes genomes: a test case for predicting lifestyles and emergence of pathogens.</title>
        <authorList>
            <person name="Haridas S."/>
            <person name="Albert R."/>
            <person name="Binder M."/>
            <person name="Bloem J."/>
            <person name="Labutti K."/>
            <person name="Salamov A."/>
            <person name="Andreopoulos B."/>
            <person name="Baker S."/>
            <person name="Barry K."/>
            <person name="Bills G."/>
            <person name="Bluhm B."/>
            <person name="Cannon C."/>
            <person name="Castanera R."/>
            <person name="Culley D."/>
            <person name="Daum C."/>
            <person name="Ezra D."/>
            <person name="Gonzalez J."/>
            <person name="Henrissat B."/>
            <person name="Kuo A."/>
            <person name="Liang C."/>
            <person name="Lipzen A."/>
            <person name="Lutzoni F."/>
            <person name="Magnuson J."/>
            <person name="Mondo S."/>
            <person name="Nolan M."/>
            <person name="Ohm R."/>
            <person name="Pangilinan J."/>
            <person name="Park H.-J."/>
            <person name="Ramirez L."/>
            <person name="Alfaro M."/>
            <person name="Sun H."/>
            <person name="Tritt A."/>
            <person name="Yoshinaga Y."/>
            <person name="Zwiers L.-H."/>
            <person name="Turgeon B."/>
            <person name="Goodwin S."/>
            <person name="Spatafora J."/>
            <person name="Crous P."/>
            <person name="Grigoriev I."/>
        </authorList>
    </citation>
    <scope>NUCLEOTIDE SEQUENCE</scope>
    <source>
        <strain evidence="2">CBS 113979</strain>
    </source>
</reference>
<protein>
    <submittedName>
        <fullName evidence="2">Uncharacterized protein</fullName>
    </submittedName>
</protein>
<evidence type="ECO:0000313" key="3">
    <source>
        <dbReference type="Proteomes" id="UP000800041"/>
    </source>
</evidence>
<organism evidence="2 3">
    <name type="scientific">Aulographum hederae CBS 113979</name>
    <dbReference type="NCBI Taxonomy" id="1176131"/>
    <lineage>
        <taxon>Eukaryota</taxon>
        <taxon>Fungi</taxon>
        <taxon>Dikarya</taxon>
        <taxon>Ascomycota</taxon>
        <taxon>Pezizomycotina</taxon>
        <taxon>Dothideomycetes</taxon>
        <taxon>Pleosporomycetidae</taxon>
        <taxon>Aulographales</taxon>
        <taxon>Aulographaceae</taxon>
    </lineage>
</organism>
<gene>
    <name evidence="2" type="ORF">K402DRAFT_463081</name>
</gene>
<accession>A0A6G1H1R9</accession>
<evidence type="ECO:0000256" key="1">
    <source>
        <dbReference type="SAM" id="MobiDB-lite"/>
    </source>
</evidence>
<dbReference type="EMBL" id="ML977154">
    <property type="protein sequence ID" value="KAF1986949.1"/>
    <property type="molecule type" value="Genomic_DNA"/>
</dbReference>
<feature type="region of interest" description="Disordered" evidence="1">
    <location>
        <begin position="1"/>
        <end position="23"/>
    </location>
</feature>
<dbReference type="Proteomes" id="UP000800041">
    <property type="component" value="Unassembled WGS sequence"/>
</dbReference>